<dbReference type="eggNOG" id="COG1028">
    <property type="taxonomic scope" value="Bacteria"/>
</dbReference>
<dbReference type="AlphaFoldDB" id="B4VLD6"/>
<dbReference type="EMBL" id="DS989844">
    <property type="protein sequence ID" value="EDX77377.1"/>
    <property type="molecule type" value="Genomic_DNA"/>
</dbReference>
<keyword evidence="2" id="KW-0560">Oxidoreductase</keyword>
<dbReference type="HOGENOM" id="CLU_010194_1_2_3"/>
<dbReference type="Proteomes" id="UP000003835">
    <property type="component" value="Unassembled WGS sequence"/>
</dbReference>
<dbReference type="OrthoDB" id="9803333at2"/>
<evidence type="ECO:0000313" key="4">
    <source>
        <dbReference type="Proteomes" id="UP000003835"/>
    </source>
</evidence>
<gene>
    <name evidence="3" type="ORF">MC7420_514</name>
</gene>
<dbReference type="PANTHER" id="PTHR42879:SF6">
    <property type="entry name" value="NADPH-DEPENDENT REDUCTASE BACG"/>
    <property type="match status" value="1"/>
</dbReference>
<evidence type="ECO:0000256" key="1">
    <source>
        <dbReference type="ARBA" id="ARBA00006484"/>
    </source>
</evidence>
<dbReference type="InterPro" id="IPR050259">
    <property type="entry name" value="SDR"/>
</dbReference>
<dbReference type="PANTHER" id="PTHR42879">
    <property type="entry name" value="3-OXOACYL-(ACYL-CARRIER-PROTEIN) REDUCTASE"/>
    <property type="match status" value="1"/>
</dbReference>
<dbReference type="InterPro" id="IPR002347">
    <property type="entry name" value="SDR_fam"/>
</dbReference>
<dbReference type="InterPro" id="IPR036291">
    <property type="entry name" value="NAD(P)-bd_dom_sf"/>
</dbReference>
<sequence>MDLGLKNRVALVCASSQGLGKAIAKSLAQEGAIVALCSRNPKTLEDTRQTLAAETQGKIIGVVADLSVKSDIERLLETVQTQLGAIDILVNNTGNPPAGCLSQLKDADWNNAYQLVLMSAIRLIKGVVSGMSDRGWGRVINIATSAVEQPRGDLLISTTFRAGLAAFSRAIAAELAEHNVLIHTVCPGVIATGAMLNLAENMAAATEISVETARDQLAFGVPMARMGTPAEVAALVTCLASDQLSYMTGQTITIDGGKLTVPLKSAYAEASRNLSQE</sequence>
<dbReference type="GO" id="GO:0016491">
    <property type="term" value="F:oxidoreductase activity"/>
    <property type="evidence" value="ECO:0007669"/>
    <property type="project" value="UniProtKB-KW"/>
</dbReference>
<dbReference type="SUPFAM" id="SSF51735">
    <property type="entry name" value="NAD(P)-binding Rossmann-fold domains"/>
    <property type="match status" value="1"/>
</dbReference>
<organism evidence="3 4">
    <name type="scientific">Coleofasciculus chthonoplastes PCC 7420</name>
    <dbReference type="NCBI Taxonomy" id="118168"/>
    <lineage>
        <taxon>Bacteria</taxon>
        <taxon>Bacillati</taxon>
        <taxon>Cyanobacteriota</taxon>
        <taxon>Cyanophyceae</taxon>
        <taxon>Coleofasciculales</taxon>
        <taxon>Coleofasciculaceae</taxon>
        <taxon>Coleofasciculus</taxon>
    </lineage>
</organism>
<dbReference type="Gene3D" id="3.40.50.720">
    <property type="entry name" value="NAD(P)-binding Rossmann-like Domain"/>
    <property type="match status" value="1"/>
</dbReference>
<evidence type="ECO:0000256" key="2">
    <source>
        <dbReference type="ARBA" id="ARBA00023002"/>
    </source>
</evidence>
<dbReference type="FunFam" id="3.40.50.720:FF:000084">
    <property type="entry name" value="Short-chain dehydrogenase reductase"/>
    <property type="match status" value="1"/>
</dbReference>
<dbReference type="RefSeq" id="WP_006099487.1">
    <property type="nucleotide sequence ID" value="NZ_DS989844.1"/>
</dbReference>
<name>B4VLD6_9CYAN</name>
<comment type="similarity">
    <text evidence="1">Belongs to the short-chain dehydrogenases/reductases (SDR) family.</text>
</comment>
<dbReference type="STRING" id="118168.MC7420_514"/>
<dbReference type="PRINTS" id="PR00081">
    <property type="entry name" value="GDHRDH"/>
</dbReference>
<dbReference type="Pfam" id="PF13561">
    <property type="entry name" value="adh_short_C2"/>
    <property type="match status" value="1"/>
</dbReference>
<reference evidence="3 4" key="1">
    <citation type="submission" date="2008-07" db="EMBL/GenBank/DDBJ databases">
        <authorList>
            <person name="Tandeau de Marsac N."/>
            <person name="Ferriera S."/>
            <person name="Johnson J."/>
            <person name="Kravitz S."/>
            <person name="Beeson K."/>
            <person name="Sutton G."/>
            <person name="Rogers Y.-H."/>
            <person name="Friedman R."/>
            <person name="Frazier M."/>
            <person name="Venter J.C."/>
        </authorList>
    </citation>
    <scope>NUCLEOTIDE SEQUENCE [LARGE SCALE GENOMIC DNA]</scope>
    <source>
        <strain evidence="3 4">PCC 7420</strain>
    </source>
</reference>
<dbReference type="CDD" id="cd05344">
    <property type="entry name" value="BKR_like_SDR_like"/>
    <property type="match status" value="1"/>
</dbReference>
<keyword evidence="4" id="KW-1185">Reference proteome</keyword>
<dbReference type="PRINTS" id="PR00080">
    <property type="entry name" value="SDRFAMILY"/>
</dbReference>
<accession>B4VLD6</accession>
<evidence type="ECO:0000313" key="3">
    <source>
        <dbReference type="EMBL" id="EDX77377.1"/>
    </source>
</evidence>
<protein>
    <submittedName>
        <fullName evidence="3">Oxidoreductase, short chain dehydrogenase/reductase family</fullName>
    </submittedName>
</protein>
<proteinExistence type="inferred from homology"/>